<dbReference type="EMBL" id="ML742050">
    <property type="protein sequence ID" value="KAE8152603.1"/>
    <property type="molecule type" value="Genomic_DNA"/>
</dbReference>
<sequence>MDRSRRIDDLADELINDILLFVLGSEPSSTGWSHILNNLETDNFTLSRTHKMRLEDQEYIVNGDHDMLLLQRAISAFSSLQEIKLLRLQDEAADEALLDHMREQSQEETACFDWEPACTRAIANLAISLLQSDCKPIRFVGPQISPESAIKLMQTPSRTLSALAPRLTSLNIHFHSIRHMPEDMTSSIRPVSHIFHDFLLATKNLTALSIGFQAKAPLDLSLERIFHRLQWKRLQTLSFKGWRLDSKEIISLFRRHRRQLRVIEMTEVYLRPGSRWRDVLSVLRDEMEQIDRIYLQDIDYADRPSPNSPTGNGHAVSAEYPSIIAEPSRGRRSASAEYHTSAPLGCTRRSIPQTKFEDLSVMTADDLGDNGVNVRQSQVFSLWEPWVLSGPRNVLRQLI</sequence>
<dbReference type="OrthoDB" id="4179303at2759"/>
<accession>A0A5N6U1U8</accession>
<name>A0A5N6U1U8_ASPAV</name>
<reference evidence="1 2" key="1">
    <citation type="submission" date="2019-04" db="EMBL/GenBank/DDBJ databases">
        <title>Friends and foes A comparative genomics study of 23 Aspergillus species from section Flavi.</title>
        <authorList>
            <consortium name="DOE Joint Genome Institute"/>
            <person name="Kjaerbolling I."/>
            <person name="Vesth T."/>
            <person name="Frisvad J.C."/>
            <person name="Nybo J.L."/>
            <person name="Theobald S."/>
            <person name="Kildgaard S."/>
            <person name="Isbrandt T."/>
            <person name="Kuo A."/>
            <person name="Sato A."/>
            <person name="Lyhne E.K."/>
            <person name="Kogle M.E."/>
            <person name="Wiebenga A."/>
            <person name="Kun R.S."/>
            <person name="Lubbers R.J."/>
            <person name="Makela M.R."/>
            <person name="Barry K."/>
            <person name="Chovatia M."/>
            <person name="Clum A."/>
            <person name="Daum C."/>
            <person name="Haridas S."/>
            <person name="He G."/>
            <person name="LaButti K."/>
            <person name="Lipzen A."/>
            <person name="Mondo S."/>
            <person name="Riley R."/>
            <person name="Salamov A."/>
            <person name="Simmons B.A."/>
            <person name="Magnuson J.K."/>
            <person name="Henrissat B."/>
            <person name="Mortensen U.H."/>
            <person name="Larsen T.O."/>
            <person name="Devries R.P."/>
            <person name="Grigoriev I.V."/>
            <person name="Machida M."/>
            <person name="Baker S.E."/>
            <person name="Andersen M.R."/>
        </authorList>
    </citation>
    <scope>NUCLEOTIDE SEQUENCE [LARGE SCALE GENOMIC DNA]</scope>
    <source>
        <strain evidence="1 2">IBT 18842</strain>
    </source>
</reference>
<protein>
    <recommendedName>
        <fullName evidence="3">F-box domain protein</fullName>
    </recommendedName>
</protein>
<evidence type="ECO:0000313" key="1">
    <source>
        <dbReference type="EMBL" id="KAE8152603.1"/>
    </source>
</evidence>
<evidence type="ECO:0008006" key="3">
    <source>
        <dbReference type="Google" id="ProtNLM"/>
    </source>
</evidence>
<evidence type="ECO:0000313" key="2">
    <source>
        <dbReference type="Proteomes" id="UP000325780"/>
    </source>
</evidence>
<dbReference type="Proteomes" id="UP000325780">
    <property type="component" value="Unassembled WGS sequence"/>
</dbReference>
<organism evidence="1 2">
    <name type="scientific">Aspergillus avenaceus</name>
    <dbReference type="NCBI Taxonomy" id="36643"/>
    <lineage>
        <taxon>Eukaryota</taxon>
        <taxon>Fungi</taxon>
        <taxon>Dikarya</taxon>
        <taxon>Ascomycota</taxon>
        <taxon>Pezizomycotina</taxon>
        <taxon>Eurotiomycetes</taxon>
        <taxon>Eurotiomycetidae</taxon>
        <taxon>Eurotiales</taxon>
        <taxon>Aspergillaceae</taxon>
        <taxon>Aspergillus</taxon>
        <taxon>Aspergillus subgen. Circumdati</taxon>
    </lineage>
</organism>
<dbReference type="AlphaFoldDB" id="A0A5N6U1U8"/>
<proteinExistence type="predicted"/>
<gene>
    <name evidence="1" type="ORF">BDV25DRAFT_59654</name>
</gene>
<keyword evidence="2" id="KW-1185">Reference proteome</keyword>